<evidence type="ECO:0000256" key="1">
    <source>
        <dbReference type="ARBA" id="ARBA00023450"/>
    </source>
</evidence>
<keyword evidence="3" id="KW-0540">Nuclease</keyword>
<dbReference type="RefSeq" id="WP_102724290.1">
    <property type="nucleotide sequence ID" value="NZ_PNHG01000014.1"/>
</dbReference>
<protein>
    <submittedName>
        <fullName evidence="3">HNH endonuclease</fullName>
    </submittedName>
</protein>
<dbReference type="CDD" id="cd00085">
    <property type="entry name" value="HNHc"/>
    <property type="match status" value="1"/>
</dbReference>
<organism evidence="3 4">
    <name type="scientific">Corynebacterium tuscaniense</name>
    <dbReference type="NCBI Taxonomy" id="302449"/>
    <lineage>
        <taxon>Bacteria</taxon>
        <taxon>Bacillati</taxon>
        <taxon>Actinomycetota</taxon>
        <taxon>Actinomycetes</taxon>
        <taxon>Mycobacteriales</taxon>
        <taxon>Corynebacteriaceae</taxon>
        <taxon>Corynebacterium</taxon>
    </lineage>
</organism>
<dbReference type="SMART" id="SM00507">
    <property type="entry name" value="HNHc"/>
    <property type="match status" value="1"/>
</dbReference>
<dbReference type="Pfam" id="PF01844">
    <property type="entry name" value="HNH"/>
    <property type="match status" value="1"/>
</dbReference>
<keyword evidence="4" id="KW-1185">Reference proteome</keyword>
<proteinExistence type="inferred from homology"/>
<comment type="caution">
    <text evidence="3">The sequence shown here is derived from an EMBL/GenBank/DDBJ whole genome shotgun (WGS) entry which is preliminary data.</text>
</comment>
<dbReference type="InterPro" id="IPR002711">
    <property type="entry name" value="HNH"/>
</dbReference>
<keyword evidence="3" id="KW-0255">Endonuclease</keyword>
<reference evidence="3 4" key="1">
    <citation type="submission" date="2017-09" db="EMBL/GenBank/DDBJ databases">
        <title>Bacterial strain isolated from the female urinary microbiota.</title>
        <authorList>
            <person name="Thomas-White K."/>
            <person name="Kumar N."/>
            <person name="Forster S."/>
            <person name="Putonti C."/>
            <person name="Lawley T."/>
            <person name="Wolfe A.J."/>
        </authorList>
    </citation>
    <scope>NUCLEOTIDE SEQUENCE [LARGE SCALE GENOMIC DNA]</scope>
    <source>
        <strain evidence="3 4">UMB0792</strain>
    </source>
</reference>
<dbReference type="GO" id="GO:0004519">
    <property type="term" value="F:endonuclease activity"/>
    <property type="evidence" value="ECO:0007669"/>
    <property type="project" value="UniProtKB-KW"/>
</dbReference>
<gene>
    <name evidence="3" type="ORF">CJ203_08745</name>
</gene>
<dbReference type="InterPro" id="IPR003870">
    <property type="entry name" value="DUF222"/>
</dbReference>
<comment type="similarity">
    <text evidence="1">Belongs to the Rv1128c/1148c/1588c/1702c/1945/3466 family.</text>
</comment>
<evidence type="ECO:0000259" key="2">
    <source>
        <dbReference type="SMART" id="SM00507"/>
    </source>
</evidence>
<evidence type="ECO:0000313" key="4">
    <source>
        <dbReference type="Proteomes" id="UP000235836"/>
    </source>
</evidence>
<keyword evidence="3" id="KW-0378">Hydrolase</keyword>
<dbReference type="GO" id="GO:0003676">
    <property type="term" value="F:nucleic acid binding"/>
    <property type="evidence" value="ECO:0007669"/>
    <property type="project" value="InterPro"/>
</dbReference>
<evidence type="ECO:0000313" key="3">
    <source>
        <dbReference type="EMBL" id="PMC63873.1"/>
    </source>
</evidence>
<dbReference type="Pfam" id="PF02720">
    <property type="entry name" value="DUF222"/>
    <property type="match status" value="1"/>
</dbReference>
<dbReference type="AlphaFoldDB" id="A0A2N6T3J8"/>
<dbReference type="Proteomes" id="UP000235836">
    <property type="component" value="Unassembled WGS sequence"/>
</dbReference>
<sequence>MTAILAEPNLLAAHIGAGIIDTYATMMRSKASLLAQIAEFDYLGLAQDLGATSTSAWLIRRLGISHSTAHEYVAVARQLDNFPYLKLMFEEGKLSYSAVRLLLKYLTPDNEVELVNRAMELGYHGLEHALAGKPKTGAGEDSPEHYLRMGQDDNGDVNVWAKLNAADGEAFAAALKIGHLAFCAEEEELAELIDDASIDNLYDQKIDEEKELAKWDKSSFGLPTGRAMLYALMGMVNIVRTNPKNALRAPAAQVNVMMTVSGEAYLPNNAGATSTALANIVSNAMMKLNIVDKHGLVLNVGRGARLATDKQVKALMAMWGGQCAMPGCIHRRFMEIHHIHEWADGGLTDLDNLLPLCSGCHSLVTDGYVKIQRDRHNIVFDFRDGARFVSYNFALPVRDDDYVCLPIAEDGGDSDSFAG</sequence>
<name>A0A2N6T3J8_9CORY</name>
<dbReference type="GO" id="GO:0008270">
    <property type="term" value="F:zinc ion binding"/>
    <property type="evidence" value="ECO:0007669"/>
    <property type="project" value="InterPro"/>
</dbReference>
<dbReference type="InterPro" id="IPR003615">
    <property type="entry name" value="HNH_nuc"/>
</dbReference>
<dbReference type="Gene3D" id="1.10.30.50">
    <property type="match status" value="1"/>
</dbReference>
<feature type="domain" description="HNH nuclease" evidence="2">
    <location>
        <begin position="310"/>
        <end position="362"/>
    </location>
</feature>
<dbReference type="EMBL" id="PNHG01000014">
    <property type="protein sequence ID" value="PMC63873.1"/>
    <property type="molecule type" value="Genomic_DNA"/>
</dbReference>
<accession>A0A2N6T3J8</accession>